<evidence type="ECO:0008006" key="5">
    <source>
        <dbReference type="Google" id="ProtNLM"/>
    </source>
</evidence>
<evidence type="ECO:0000256" key="1">
    <source>
        <dbReference type="SAM" id="Coils"/>
    </source>
</evidence>
<dbReference type="Gene3D" id="3.30.450.20">
    <property type="entry name" value="PAS domain"/>
    <property type="match status" value="2"/>
</dbReference>
<dbReference type="NCBIfam" id="TIGR00229">
    <property type="entry name" value="sensory_box"/>
    <property type="match status" value="2"/>
</dbReference>
<dbReference type="InterPro" id="IPR000014">
    <property type="entry name" value="PAS"/>
</dbReference>
<dbReference type="PANTHER" id="PTHR44757">
    <property type="entry name" value="DIGUANYLATE CYCLASE DGCP"/>
    <property type="match status" value="1"/>
</dbReference>
<dbReference type="AlphaFoldDB" id="X1BD69"/>
<dbReference type="CDD" id="cd00130">
    <property type="entry name" value="PAS"/>
    <property type="match status" value="1"/>
</dbReference>
<dbReference type="InterPro" id="IPR035965">
    <property type="entry name" value="PAS-like_dom_sf"/>
</dbReference>
<keyword evidence="1" id="KW-0175">Coiled coil</keyword>
<feature type="non-terminal residue" evidence="4">
    <location>
        <position position="280"/>
    </location>
</feature>
<feature type="domain" description="PAS" evidence="2">
    <location>
        <begin position="43"/>
        <end position="95"/>
    </location>
</feature>
<dbReference type="SMART" id="SM00091">
    <property type="entry name" value="PAS"/>
    <property type="match status" value="2"/>
</dbReference>
<dbReference type="PROSITE" id="PS50113">
    <property type="entry name" value="PAC"/>
    <property type="match status" value="1"/>
</dbReference>
<proteinExistence type="predicted"/>
<feature type="domain" description="PAC" evidence="3">
    <location>
        <begin position="114"/>
        <end position="164"/>
    </location>
</feature>
<dbReference type="PANTHER" id="PTHR44757:SF2">
    <property type="entry name" value="BIOFILM ARCHITECTURE MAINTENANCE PROTEIN MBAA"/>
    <property type="match status" value="1"/>
</dbReference>
<dbReference type="EMBL" id="BART01017794">
    <property type="protein sequence ID" value="GAG82053.1"/>
    <property type="molecule type" value="Genomic_DNA"/>
</dbReference>
<sequence length="280" mass="31359">MVSGLKKNRKQLLDEIAALRGRLEQLEDAEGKWKRTEEALRESERDKSLILGSLSELITYQDNSMKVVWANKAAGDSVGQSPEELVGRYCYEIWHGRKEPCRDCPVAKSIETGRQQQGEITTPDGRVWYMRGCPVLNEQGEVTGAVEVTLEVTERKRAERALRESEKRFRDIAENAFAWIWEVDVNGKYTYASPVVEEIFVREVAGFDGRLPVIRQIMPVAESEPPADVLARVKISSLIASTEVVRAAVSEYVCNHVAEIVLLSVIDIHTGPGTAFAEVI</sequence>
<comment type="caution">
    <text evidence="4">The sequence shown here is derived from an EMBL/GenBank/DDBJ whole genome shotgun (WGS) entry which is preliminary data.</text>
</comment>
<evidence type="ECO:0000259" key="3">
    <source>
        <dbReference type="PROSITE" id="PS50113"/>
    </source>
</evidence>
<reference evidence="4" key="1">
    <citation type="journal article" date="2014" name="Front. Microbiol.">
        <title>High frequency of phylogenetically diverse reductive dehalogenase-homologous genes in deep subseafloor sedimentary metagenomes.</title>
        <authorList>
            <person name="Kawai M."/>
            <person name="Futagami T."/>
            <person name="Toyoda A."/>
            <person name="Takaki Y."/>
            <person name="Nishi S."/>
            <person name="Hori S."/>
            <person name="Arai W."/>
            <person name="Tsubouchi T."/>
            <person name="Morono Y."/>
            <person name="Uchiyama I."/>
            <person name="Ito T."/>
            <person name="Fujiyama A."/>
            <person name="Inagaki F."/>
            <person name="Takami H."/>
        </authorList>
    </citation>
    <scope>NUCLEOTIDE SEQUENCE</scope>
    <source>
        <strain evidence="4">Expedition CK06-06</strain>
    </source>
</reference>
<evidence type="ECO:0000313" key="4">
    <source>
        <dbReference type="EMBL" id="GAG82053.1"/>
    </source>
</evidence>
<dbReference type="InterPro" id="IPR000700">
    <property type="entry name" value="PAS-assoc_C"/>
</dbReference>
<dbReference type="InterPro" id="IPR013656">
    <property type="entry name" value="PAS_4"/>
</dbReference>
<name>X1BD69_9ZZZZ</name>
<accession>X1BD69</accession>
<feature type="coiled-coil region" evidence="1">
    <location>
        <begin position="2"/>
        <end position="46"/>
    </location>
</feature>
<dbReference type="InterPro" id="IPR052155">
    <property type="entry name" value="Biofilm_reg_signaling"/>
</dbReference>
<gene>
    <name evidence="4" type="ORF">S01H4_33748</name>
</gene>
<dbReference type="SUPFAM" id="SSF55785">
    <property type="entry name" value="PYP-like sensor domain (PAS domain)"/>
    <property type="match status" value="2"/>
</dbReference>
<evidence type="ECO:0000259" key="2">
    <source>
        <dbReference type="PROSITE" id="PS50112"/>
    </source>
</evidence>
<protein>
    <recommendedName>
        <fullName evidence="5">PAS domain-containing protein</fullName>
    </recommendedName>
</protein>
<organism evidence="4">
    <name type="scientific">marine sediment metagenome</name>
    <dbReference type="NCBI Taxonomy" id="412755"/>
    <lineage>
        <taxon>unclassified sequences</taxon>
        <taxon>metagenomes</taxon>
        <taxon>ecological metagenomes</taxon>
    </lineage>
</organism>
<dbReference type="Pfam" id="PF08448">
    <property type="entry name" value="PAS_4"/>
    <property type="match status" value="1"/>
</dbReference>
<dbReference type="PROSITE" id="PS50112">
    <property type="entry name" value="PAS"/>
    <property type="match status" value="1"/>
</dbReference>